<keyword evidence="2" id="KW-1185">Reference proteome</keyword>
<name>A0A1X1YP43_9MYCO</name>
<dbReference type="AlphaFoldDB" id="A0A1X1YP43"/>
<accession>A0A1X1YP43</accession>
<sequence>MIDWNTLGQPNFDRIVEALIRHRFGETVRAVNGMGGDGGIDVEIRPDGGGLWILQLKYFPDGFSSVRGARRKQIARSFQAASKHSPAKWTLVVPWKCTNSEHRFVKNLGGGKRPPVITIIDRDELDAWLADAPQIERWAHRNVTSELREMARDFGQETAALLGGMPDLVTRVHSLGRLADATDLDWKVAFTSDDDVTALTIRPRHPDAATRSPIRLIVETDQLDEDHHPELQENILRTLAYAPSGRLRIPGEVVRSVRFDGPEFITGNYPPGTVEIVTEPSGAAIGQRLEVRVFRDDDLIASFEGRITHAAPGAIGASIEVSLCSGNLDMRVRLPFEVDSRTTTASPEFPAPGMDLRLNYDAAVRPAQAEEALSTYRVLYFATRLEFRFNGDLLAAVQIGSPRSASDYNEGLLAMEQFAYDLDVVQRHTGHFFDMPDELRPGDRVRMRVARLLIEGYVVASPRARVLTLGMTGTDTPAIRARLLEPQPLVWPVGPHTVEVAGRELVIGDVCWVHPQATAINGNEAVAALDSGQAEGFEVRFRPGDDPYFYLTLANRSREEISQRYLALWSLHGVDQPGVVDGQDSFELA</sequence>
<gene>
    <name evidence="1" type="ORF">AWC16_06960</name>
</gene>
<evidence type="ECO:0000313" key="2">
    <source>
        <dbReference type="Proteomes" id="UP000193866"/>
    </source>
</evidence>
<proteinExistence type="predicted"/>
<dbReference type="EMBL" id="LQPG01000010">
    <property type="protein sequence ID" value="ORW12877.1"/>
    <property type="molecule type" value="Genomic_DNA"/>
</dbReference>
<reference evidence="1 2" key="1">
    <citation type="submission" date="2016-01" db="EMBL/GenBank/DDBJ databases">
        <title>The new phylogeny of the genus Mycobacterium.</title>
        <authorList>
            <person name="Tarcisio F."/>
            <person name="Conor M."/>
            <person name="Antonella G."/>
            <person name="Elisabetta G."/>
            <person name="Giulia F.S."/>
            <person name="Sara T."/>
            <person name="Anna F."/>
            <person name="Clotilde B."/>
            <person name="Roberto B."/>
            <person name="Veronica D.S."/>
            <person name="Fabio R."/>
            <person name="Monica P."/>
            <person name="Olivier J."/>
            <person name="Enrico T."/>
            <person name="Nicola S."/>
        </authorList>
    </citation>
    <scope>NUCLEOTIDE SEQUENCE [LARGE SCALE GENOMIC DNA]</scope>
    <source>
        <strain evidence="1 2">DSM 45394</strain>
    </source>
</reference>
<dbReference type="Proteomes" id="UP000193866">
    <property type="component" value="Unassembled WGS sequence"/>
</dbReference>
<dbReference type="OrthoDB" id="3196580at2"/>
<evidence type="ECO:0000313" key="1">
    <source>
        <dbReference type="EMBL" id="ORW12877.1"/>
    </source>
</evidence>
<protein>
    <submittedName>
        <fullName evidence="1">Uncharacterized protein</fullName>
    </submittedName>
</protein>
<organism evidence="1 2">
    <name type="scientific">Mycolicibacter longobardus</name>
    <dbReference type="NCBI Taxonomy" id="1108812"/>
    <lineage>
        <taxon>Bacteria</taxon>
        <taxon>Bacillati</taxon>
        <taxon>Actinomycetota</taxon>
        <taxon>Actinomycetes</taxon>
        <taxon>Mycobacteriales</taxon>
        <taxon>Mycobacteriaceae</taxon>
        <taxon>Mycolicibacter</taxon>
    </lineage>
</organism>
<comment type="caution">
    <text evidence="1">The sequence shown here is derived from an EMBL/GenBank/DDBJ whole genome shotgun (WGS) entry which is preliminary data.</text>
</comment>
<dbReference type="RefSeq" id="WP_085263763.1">
    <property type="nucleotide sequence ID" value="NZ_JACKVG010000012.1"/>
</dbReference>